<gene>
    <name evidence="3 7" type="primary">grpE</name>
    <name evidence="7" type="ORF">H9635_01230</name>
</gene>
<evidence type="ECO:0000256" key="4">
    <source>
        <dbReference type="RuleBase" id="RU000639"/>
    </source>
</evidence>
<keyword evidence="8" id="KW-1185">Reference proteome</keyword>
<dbReference type="Gene3D" id="3.90.20.20">
    <property type="match status" value="1"/>
</dbReference>
<dbReference type="InterPro" id="IPR009012">
    <property type="entry name" value="GrpE_head"/>
</dbReference>
<dbReference type="HAMAP" id="MF_01151">
    <property type="entry name" value="GrpE"/>
    <property type="match status" value="1"/>
</dbReference>
<keyword evidence="3" id="KW-0963">Cytoplasm</keyword>
<dbReference type="Pfam" id="PF01025">
    <property type="entry name" value="GrpE"/>
    <property type="match status" value="1"/>
</dbReference>
<dbReference type="Proteomes" id="UP000619101">
    <property type="component" value="Unassembled WGS sequence"/>
</dbReference>
<comment type="function">
    <text evidence="3 4">Participates actively in the response to hyperosmotic and heat shock by preventing the aggregation of stress-denatured proteins, in association with DnaK and GrpE. It is the nucleotide exchange factor for DnaK and may function as a thermosensor. Unfolded proteins bind initially to DnaJ; upon interaction with the DnaJ-bound protein, DnaK hydrolyzes its bound ATP, resulting in the formation of a stable complex. GrpE releases ADP from DnaK; ATP binding to DnaK triggers the release of the substrate protein, thus completing the reaction cycle. Several rounds of ATP-dependent interactions between DnaJ, DnaK and GrpE are required for fully efficient folding.</text>
</comment>
<comment type="subunit">
    <text evidence="3">Homodimer.</text>
</comment>
<dbReference type="InterPro" id="IPR000740">
    <property type="entry name" value="GrpE"/>
</dbReference>
<name>A0ABR8XTR9_9BACL</name>
<keyword evidence="3 4" id="KW-0346">Stress response</keyword>
<sequence length="194" mass="22140">MVDIRGGRELSETTKTNEELKQEETAEQEEVVETAETEETVLDEKEQKIAELEAKLAEEDARYLRLRADYDNLSRRSRLDRESAEKYRAQSLLTELLPALDNLDRALQVEVTSEEATSLYKGVEMVYGQLLAAMEKEGLAIIPAEGETFDPNFHQAVMQEQDSEKESGIVLRELQKGYKLKDRVLRPSMVSVNE</sequence>
<dbReference type="PANTHER" id="PTHR21237:SF23">
    <property type="entry name" value="GRPE PROTEIN HOMOLOG, MITOCHONDRIAL"/>
    <property type="match status" value="1"/>
</dbReference>
<dbReference type="PROSITE" id="PS01071">
    <property type="entry name" value="GRPE"/>
    <property type="match status" value="1"/>
</dbReference>
<keyword evidence="2 3" id="KW-0143">Chaperone</keyword>
<dbReference type="CDD" id="cd00446">
    <property type="entry name" value="GrpE"/>
    <property type="match status" value="1"/>
</dbReference>
<feature type="compositionally biased region" description="Basic and acidic residues" evidence="6">
    <location>
        <begin position="1"/>
        <end position="24"/>
    </location>
</feature>
<dbReference type="SUPFAM" id="SSF58014">
    <property type="entry name" value="Coiled-coil domain of nucleotide exchange factor GrpE"/>
    <property type="match status" value="1"/>
</dbReference>
<reference evidence="7 8" key="1">
    <citation type="submission" date="2020-08" db="EMBL/GenBank/DDBJ databases">
        <title>A Genomic Blueprint of the Chicken Gut Microbiome.</title>
        <authorList>
            <person name="Gilroy R."/>
            <person name="Ravi A."/>
            <person name="Getino M."/>
            <person name="Pursley I."/>
            <person name="Horton D.L."/>
            <person name="Alikhan N.-F."/>
            <person name="Baker D."/>
            <person name="Gharbi K."/>
            <person name="Hall N."/>
            <person name="Watson M."/>
            <person name="Adriaenssens E.M."/>
            <person name="Foster-Nyarko E."/>
            <person name="Jarju S."/>
            <person name="Secka A."/>
            <person name="Antonio M."/>
            <person name="Oren A."/>
            <person name="Chaudhuri R."/>
            <person name="La Ragione R.M."/>
            <person name="Hildebrand F."/>
            <person name="Pallen M.J."/>
        </authorList>
    </citation>
    <scope>NUCLEOTIDE SEQUENCE [LARGE SCALE GENOMIC DNA]</scope>
    <source>
        <strain evidence="7 8">A46</strain>
    </source>
</reference>
<comment type="caution">
    <text evidence="7">The sequence shown here is derived from an EMBL/GenBank/DDBJ whole genome shotgun (WGS) entry which is preliminary data.</text>
</comment>
<feature type="compositionally biased region" description="Acidic residues" evidence="6">
    <location>
        <begin position="25"/>
        <end position="41"/>
    </location>
</feature>
<evidence type="ECO:0000256" key="6">
    <source>
        <dbReference type="SAM" id="MobiDB-lite"/>
    </source>
</evidence>
<evidence type="ECO:0000256" key="1">
    <source>
        <dbReference type="ARBA" id="ARBA00009054"/>
    </source>
</evidence>
<organism evidence="7 8">
    <name type="scientific">Solibacillus faecavium</name>
    <dbReference type="NCBI Taxonomy" id="2762221"/>
    <lineage>
        <taxon>Bacteria</taxon>
        <taxon>Bacillati</taxon>
        <taxon>Bacillota</taxon>
        <taxon>Bacilli</taxon>
        <taxon>Bacillales</taxon>
        <taxon>Caryophanaceae</taxon>
        <taxon>Solibacillus</taxon>
    </lineage>
</organism>
<dbReference type="Gene3D" id="2.30.22.10">
    <property type="entry name" value="Head domain of nucleotide exchange factor GrpE"/>
    <property type="match status" value="1"/>
</dbReference>
<feature type="region of interest" description="Disordered" evidence="6">
    <location>
        <begin position="1"/>
        <end position="41"/>
    </location>
</feature>
<protein>
    <recommendedName>
        <fullName evidence="3 4">Protein GrpE</fullName>
    </recommendedName>
    <alternativeName>
        <fullName evidence="3">HSP-70 cofactor</fullName>
    </alternativeName>
</protein>
<dbReference type="PRINTS" id="PR00773">
    <property type="entry name" value="GRPEPROTEIN"/>
</dbReference>
<dbReference type="PANTHER" id="PTHR21237">
    <property type="entry name" value="GRPE PROTEIN"/>
    <property type="match status" value="1"/>
</dbReference>
<dbReference type="EMBL" id="JACSPZ010000001">
    <property type="protein sequence ID" value="MBD8035340.1"/>
    <property type="molecule type" value="Genomic_DNA"/>
</dbReference>
<dbReference type="NCBIfam" id="NF010738">
    <property type="entry name" value="PRK14140.1"/>
    <property type="match status" value="1"/>
</dbReference>
<evidence type="ECO:0000256" key="2">
    <source>
        <dbReference type="ARBA" id="ARBA00023186"/>
    </source>
</evidence>
<evidence type="ECO:0000313" key="8">
    <source>
        <dbReference type="Proteomes" id="UP000619101"/>
    </source>
</evidence>
<evidence type="ECO:0000313" key="7">
    <source>
        <dbReference type="EMBL" id="MBD8035340.1"/>
    </source>
</evidence>
<accession>A0ABR8XTR9</accession>
<proteinExistence type="inferred from homology"/>
<evidence type="ECO:0000256" key="5">
    <source>
        <dbReference type="RuleBase" id="RU004478"/>
    </source>
</evidence>
<dbReference type="InterPro" id="IPR013805">
    <property type="entry name" value="GrpE_CC"/>
</dbReference>
<comment type="similarity">
    <text evidence="1 3 5">Belongs to the GrpE family.</text>
</comment>
<dbReference type="SUPFAM" id="SSF51064">
    <property type="entry name" value="Head domain of nucleotide exchange factor GrpE"/>
    <property type="match status" value="1"/>
</dbReference>
<evidence type="ECO:0000256" key="3">
    <source>
        <dbReference type="HAMAP-Rule" id="MF_01151"/>
    </source>
</evidence>
<comment type="subcellular location">
    <subcellularLocation>
        <location evidence="3">Cytoplasm</location>
    </subcellularLocation>
</comment>